<feature type="transmembrane region" description="Helical" evidence="1">
    <location>
        <begin position="50"/>
        <end position="73"/>
    </location>
</feature>
<sequence>MTSVPSVNDDVAETFRTNCVGFAAFSILIWDHVDTFATEVECIWKQEKGIVVYLFFLNRYLTPLGFIVNLFAYLSPVWTNQRYEILVVLCHHFIRFEGAMTLIGIHVVGIMMLLRINALYSTNRLLVAFVLGLWLVMFGVNAWLLTRGQPVIHNPQSGVRACTMIFPPQLSTIASSSAWLPLLYDSVILVLTLMKTLPLLKKGSGTYMIKRLLEDGLIYYTAICSVTLVLTIMIISAPPGLKNIAAQVELLVTFSVAGADYALIFSPEKLAFDAVINGVVALWISKDKRDTPALQHLDGVHQPLAVVT</sequence>
<keyword evidence="4" id="KW-1185">Reference proteome</keyword>
<feature type="domain" description="DUF6533" evidence="2">
    <location>
        <begin position="19"/>
        <end position="64"/>
    </location>
</feature>
<comment type="caution">
    <text evidence="3">The sequence shown here is derived from an EMBL/GenBank/DDBJ whole genome shotgun (WGS) entry which is preliminary data.</text>
</comment>
<proteinExistence type="predicted"/>
<dbReference type="Proteomes" id="UP000623467">
    <property type="component" value="Unassembled WGS sequence"/>
</dbReference>
<keyword evidence="1" id="KW-0812">Transmembrane</keyword>
<feature type="transmembrane region" description="Helical" evidence="1">
    <location>
        <begin position="217"/>
        <end position="238"/>
    </location>
</feature>
<feature type="transmembrane region" description="Helical" evidence="1">
    <location>
        <begin position="93"/>
        <end position="114"/>
    </location>
</feature>
<evidence type="ECO:0000313" key="4">
    <source>
        <dbReference type="Proteomes" id="UP000623467"/>
    </source>
</evidence>
<keyword evidence="1" id="KW-0472">Membrane</keyword>
<reference evidence="3" key="1">
    <citation type="submission" date="2020-05" db="EMBL/GenBank/DDBJ databases">
        <title>Mycena genomes resolve the evolution of fungal bioluminescence.</title>
        <authorList>
            <person name="Tsai I.J."/>
        </authorList>
    </citation>
    <scope>NUCLEOTIDE SEQUENCE</scope>
    <source>
        <strain evidence="3">160909Yilan</strain>
    </source>
</reference>
<dbReference type="AlphaFoldDB" id="A0A8H7D3L0"/>
<feature type="transmembrane region" description="Helical" evidence="1">
    <location>
        <begin position="126"/>
        <end position="145"/>
    </location>
</feature>
<gene>
    <name evidence="3" type="ORF">MSAN_01345500</name>
</gene>
<name>A0A8H7D3L0_9AGAR</name>
<accession>A0A8H7D3L0</accession>
<protein>
    <recommendedName>
        <fullName evidence="2">DUF6533 domain-containing protein</fullName>
    </recommendedName>
</protein>
<dbReference type="OrthoDB" id="3354157at2759"/>
<evidence type="ECO:0000313" key="3">
    <source>
        <dbReference type="EMBL" id="KAF7357493.1"/>
    </source>
</evidence>
<dbReference type="EMBL" id="JACAZH010000010">
    <property type="protein sequence ID" value="KAF7357493.1"/>
    <property type="molecule type" value="Genomic_DNA"/>
</dbReference>
<dbReference type="InterPro" id="IPR045340">
    <property type="entry name" value="DUF6533"/>
</dbReference>
<feature type="transmembrane region" description="Helical" evidence="1">
    <location>
        <begin position="178"/>
        <end position="197"/>
    </location>
</feature>
<evidence type="ECO:0000256" key="1">
    <source>
        <dbReference type="SAM" id="Phobius"/>
    </source>
</evidence>
<organism evidence="3 4">
    <name type="scientific">Mycena sanguinolenta</name>
    <dbReference type="NCBI Taxonomy" id="230812"/>
    <lineage>
        <taxon>Eukaryota</taxon>
        <taxon>Fungi</taxon>
        <taxon>Dikarya</taxon>
        <taxon>Basidiomycota</taxon>
        <taxon>Agaricomycotina</taxon>
        <taxon>Agaricomycetes</taxon>
        <taxon>Agaricomycetidae</taxon>
        <taxon>Agaricales</taxon>
        <taxon>Marasmiineae</taxon>
        <taxon>Mycenaceae</taxon>
        <taxon>Mycena</taxon>
    </lineage>
</organism>
<dbReference type="Pfam" id="PF20151">
    <property type="entry name" value="DUF6533"/>
    <property type="match status" value="1"/>
</dbReference>
<keyword evidence="1" id="KW-1133">Transmembrane helix</keyword>
<evidence type="ECO:0000259" key="2">
    <source>
        <dbReference type="Pfam" id="PF20151"/>
    </source>
</evidence>